<dbReference type="InterPro" id="IPR016185">
    <property type="entry name" value="PreATP-grasp_dom_sf"/>
</dbReference>
<dbReference type="GO" id="GO:0005524">
    <property type="term" value="F:ATP binding"/>
    <property type="evidence" value="ECO:0007669"/>
    <property type="project" value="UniProtKB-UniRule"/>
</dbReference>
<organism evidence="16 17">
    <name type="scientific">Dyadobacter jejuensis</name>
    <dbReference type="NCBI Taxonomy" id="1082580"/>
    <lineage>
        <taxon>Bacteria</taxon>
        <taxon>Pseudomonadati</taxon>
        <taxon>Bacteroidota</taxon>
        <taxon>Cytophagia</taxon>
        <taxon>Cytophagales</taxon>
        <taxon>Spirosomataceae</taxon>
        <taxon>Dyadobacter</taxon>
    </lineage>
</organism>
<evidence type="ECO:0000259" key="15">
    <source>
        <dbReference type="PROSITE" id="PS50975"/>
    </source>
</evidence>
<dbReference type="Gene3D" id="3.30.1490.20">
    <property type="entry name" value="ATP-grasp fold, A domain"/>
    <property type="match status" value="1"/>
</dbReference>
<proteinExistence type="inferred from homology"/>
<evidence type="ECO:0000256" key="11">
    <source>
        <dbReference type="ARBA" id="ARBA00022984"/>
    </source>
</evidence>
<evidence type="ECO:0000256" key="4">
    <source>
        <dbReference type="ARBA" id="ARBA00010871"/>
    </source>
</evidence>
<dbReference type="GO" id="GO:0008360">
    <property type="term" value="P:regulation of cell shape"/>
    <property type="evidence" value="ECO:0007669"/>
    <property type="project" value="UniProtKB-KW"/>
</dbReference>
<dbReference type="InterPro" id="IPR011127">
    <property type="entry name" value="Dala_Dala_lig_N"/>
</dbReference>
<evidence type="ECO:0000256" key="5">
    <source>
        <dbReference type="ARBA" id="ARBA00012216"/>
    </source>
</evidence>
<evidence type="ECO:0000256" key="3">
    <source>
        <dbReference type="ARBA" id="ARBA00004496"/>
    </source>
</evidence>
<evidence type="ECO:0000256" key="14">
    <source>
        <dbReference type="PROSITE-ProRule" id="PRU00409"/>
    </source>
</evidence>
<keyword evidence="6" id="KW-0963">Cytoplasm</keyword>
<dbReference type="PANTHER" id="PTHR23132:SF23">
    <property type="entry name" value="D-ALANINE--D-ALANINE LIGASE B"/>
    <property type="match status" value="1"/>
</dbReference>
<keyword evidence="10" id="KW-0133">Cell shape</keyword>
<keyword evidence="7 16" id="KW-0436">Ligase</keyword>
<dbReference type="AlphaFoldDB" id="A0A316AKI7"/>
<keyword evidence="12" id="KW-0961">Cell wall biogenesis/degradation</keyword>
<dbReference type="SUPFAM" id="SSF56059">
    <property type="entry name" value="Glutathione synthetase ATP-binding domain-like"/>
    <property type="match status" value="2"/>
</dbReference>
<dbReference type="GO" id="GO:0005737">
    <property type="term" value="C:cytoplasm"/>
    <property type="evidence" value="ECO:0007669"/>
    <property type="project" value="UniProtKB-SubCell"/>
</dbReference>
<dbReference type="OrthoDB" id="9813261at2"/>
<dbReference type="SUPFAM" id="SSF52440">
    <property type="entry name" value="PreATP-grasp domain"/>
    <property type="match status" value="1"/>
</dbReference>
<dbReference type="Pfam" id="PF01820">
    <property type="entry name" value="Dala_Dala_lig_N"/>
    <property type="match status" value="1"/>
</dbReference>
<dbReference type="GO" id="GO:0009252">
    <property type="term" value="P:peptidoglycan biosynthetic process"/>
    <property type="evidence" value="ECO:0007669"/>
    <property type="project" value="UniProtKB-KW"/>
</dbReference>
<dbReference type="EC" id="6.3.2.4" evidence="5"/>
<dbReference type="InterPro" id="IPR011095">
    <property type="entry name" value="Dala_Dala_lig_C"/>
</dbReference>
<dbReference type="GO" id="GO:0046872">
    <property type="term" value="F:metal ion binding"/>
    <property type="evidence" value="ECO:0007669"/>
    <property type="project" value="InterPro"/>
</dbReference>
<dbReference type="RefSeq" id="WP_109674153.1">
    <property type="nucleotide sequence ID" value="NZ_QGDT01000004.1"/>
</dbReference>
<dbReference type="Pfam" id="PF07478">
    <property type="entry name" value="Dala_Dala_lig_C"/>
    <property type="match status" value="2"/>
</dbReference>
<accession>A0A316AKI7</accession>
<dbReference type="PANTHER" id="PTHR23132">
    <property type="entry name" value="D-ALANINE--D-ALANINE LIGASE"/>
    <property type="match status" value="1"/>
</dbReference>
<gene>
    <name evidence="16" type="ORF">CLV98_104141</name>
</gene>
<evidence type="ECO:0000256" key="1">
    <source>
        <dbReference type="ARBA" id="ARBA00001936"/>
    </source>
</evidence>
<dbReference type="EMBL" id="QGDT01000004">
    <property type="protein sequence ID" value="PWJ58283.1"/>
    <property type="molecule type" value="Genomic_DNA"/>
</dbReference>
<evidence type="ECO:0000256" key="9">
    <source>
        <dbReference type="ARBA" id="ARBA00022840"/>
    </source>
</evidence>
<comment type="cofactor">
    <cofactor evidence="2">
        <name>Mg(2+)</name>
        <dbReference type="ChEBI" id="CHEBI:18420"/>
    </cofactor>
</comment>
<evidence type="ECO:0000256" key="13">
    <source>
        <dbReference type="ARBA" id="ARBA00047614"/>
    </source>
</evidence>
<reference evidence="16 17" key="1">
    <citation type="submission" date="2018-03" db="EMBL/GenBank/DDBJ databases">
        <title>Genomic Encyclopedia of Archaeal and Bacterial Type Strains, Phase II (KMG-II): from individual species to whole genera.</title>
        <authorList>
            <person name="Goeker M."/>
        </authorList>
    </citation>
    <scope>NUCLEOTIDE SEQUENCE [LARGE SCALE GENOMIC DNA]</scope>
    <source>
        <strain evidence="16 17">DSM 100346</strain>
    </source>
</reference>
<dbReference type="InterPro" id="IPR011761">
    <property type="entry name" value="ATP-grasp"/>
</dbReference>
<dbReference type="InterPro" id="IPR013815">
    <property type="entry name" value="ATP_grasp_subdomain_1"/>
</dbReference>
<keyword evidence="8 14" id="KW-0547">Nucleotide-binding</keyword>
<evidence type="ECO:0000256" key="8">
    <source>
        <dbReference type="ARBA" id="ARBA00022741"/>
    </source>
</evidence>
<keyword evidence="9 14" id="KW-0067">ATP-binding</keyword>
<evidence type="ECO:0000256" key="6">
    <source>
        <dbReference type="ARBA" id="ARBA00022490"/>
    </source>
</evidence>
<dbReference type="Proteomes" id="UP000245880">
    <property type="component" value="Unassembled WGS sequence"/>
</dbReference>
<evidence type="ECO:0000256" key="12">
    <source>
        <dbReference type="ARBA" id="ARBA00023316"/>
    </source>
</evidence>
<evidence type="ECO:0000256" key="10">
    <source>
        <dbReference type="ARBA" id="ARBA00022960"/>
    </source>
</evidence>
<comment type="similarity">
    <text evidence="4">Belongs to the D-alanine--D-alanine ligase family.</text>
</comment>
<feature type="domain" description="ATP-grasp" evidence="15">
    <location>
        <begin position="221"/>
        <end position="432"/>
    </location>
</feature>
<dbReference type="GO" id="GO:0008716">
    <property type="term" value="F:D-alanine-D-alanine ligase activity"/>
    <property type="evidence" value="ECO:0007669"/>
    <property type="project" value="UniProtKB-EC"/>
</dbReference>
<dbReference type="PROSITE" id="PS50975">
    <property type="entry name" value="ATP_GRASP"/>
    <property type="match status" value="1"/>
</dbReference>
<comment type="caution">
    <text evidence="16">The sequence shown here is derived from an EMBL/GenBank/DDBJ whole genome shotgun (WGS) entry which is preliminary data.</text>
</comment>
<dbReference type="GO" id="GO:0071555">
    <property type="term" value="P:cell wall organization"/>
    <property type="evidence" value="ECO:0007669"/>
    <property type="project" value="UniProtKB-KW"/>
</dbReference>
<evidence type="ECO:0000256" key="7">
    <source>
        <dbReference type="ARBA" id="ARBA00022598"/>
    </source>
</evidence>
<comment type="cofactor">
    <cofactor evidence="1">
        <name>Mn(2+)</name>
        <dbReference type="ChEBI" id="CHEBI:29035"/>
    </cofactor>
</comment>
<protein>
    <recommendedName>
        <fullName evidence="5">D-alanine--D-alanine ligase</fullName>
        <ecNumber evidence="5">6.3.2.4</ecNumber>
    </recommendedName>
</protein>
<dbReference type="PROSITE" id="PS00843">
    <property type="entry name" value="DALA_DALA_LIGASE_1"/>
    <property type="match status" value="1"/>
</dbReference>
<keyword evidence="17" id="KW-1185">Reference proteome</keyword>
<name>A0A316AKI7_9BACT</name>
<comment type="catalytic activity">
    <reaction evidence="13">
        <text>2 D-alanine + ATP = D-alanyl-D-alanine + ADP + phosphate + H(+)</text>
        <dbReference type="Rhea" id="RHEA:11224"/>
        <dbReference type="ChEBI" id="CHEBI:15378"/>
        <dbReference type="ChEBI" id="CHEBI:30616"/>
        <dbReference type="ChEBI" id="CHEBI:43474"/>
        <dbReference type="ChEBI" id="CHEBI:57416"/>
        <dbReference type="ChEBI" id="CHEBI:57822"/>
        <dbReference type="ChEBI" id="CHEBI:456216"/>
        <dbReference type="EC" id="6.3.2.4"/>
    </reaction>
</comment>
<evidence type="ECO:0000313" key="17">
    <source>
        <dbReference type="Proteomes" id="UP000245880"/>
    </source>
</evidence>
<evidence type="ECO:0000256" key="2">
    <source>
        <dbReference type="ARBA" id="ARBA00001946"/>
    </source>
</evidence>
<evidence type="ECO:0000313" key="16">
    <source>
        <dbReference type="EMBL" id="PWJ58283.1"/>
    </source>
</evidence>
<dbReference type="Gene3D" id="3.40.50.20">
    <property type="match status" value="1"/>
</dbReference>
<comment type="subcellular location">
    <subcellularLocation>
        <location evidence="3">Cytoplasm</location>
    </subcellularLocation>
</comment>
<sequence length="583" mass="65770">MRIGIFFGGPSREREISFSGGKTAFEYLDQSLFEPVPVFVDSFGRFILLNNSLMYRPGIRSFYPAVDGQNGSFNLYIESFPELAQKPVPAEIGVELLPTDFGKHFDFAFLAMHGPDCEDGAIQGLLEWYRIPYSGPGLMGSALAIDKILQNDMIALVNQQEKKSWTLTHHQWIPQEQEILFRVLKKHLGLPLVIKAPHQGSSIGVAIVKNDSLEEFISAVDQCFFQLTLRAPEWLGWNQSQKQNWAQRIANLDEGIGYPVMANGLELIHHPDTLIAFVEGYFGANPSGELLLSSSNAEDQVLIEEFIEGQEFSCGCIQFDNGEPLALPPSEVVKMVDVFDFNSKYKPGASRKRIPVDTTLEKNQEIQQMITAVFKQLGMTACVRIDGFLTADGRILLHDPNTIPGMSPTSFIFKQMAEIGLDVTQALTYLVRQSLRERIRLGKNTWEWRKLLKELDVAIIERSTGKKKQIGVLFEDNNDQYQLARQRFGAINATGTQEAIPVLQAKDGSVYRLTKPMMFKDTIVDVQDLMERPRHALLQETSQRAQTLTHFFAGTVDFEIYKVKDKDLIGSIDEWVVVSQDYT</sequence>
<dbReference type="InterPro" id="IPR000291">
    <property type="entry name" value="D-Ala_lig_Van_CS"/>
</dbReference>
<keyword evidence="11" id="KW-0573">Peptidoglycan synthesis</keyword>
<dbReference type="Gene3D" id="3.30.470.20">
    <property type="entry name" value="ATP-grasp fold, B domain"/>
    <property type="match status" value="1"/>
</dbReference>